<evidence type="ECO:0000313" key="3">
    <source>
        <dbReference type="Proteomes" id="UP000465609"/>
    </source>
</evidence>
<protein>
    <recommendedName>
        <fullName evidence="4">Transposase putative helix-turn-helix domain-containing protein</fullName>
    </recommendedName>
</protein>
<evidence type="ECO:0000256" key="1">
    <source>
        <dbReference type="SAM" id="MobiDB-lite"/>
    </source>
</evidence>
<evidence type="ECO:0000313" key="2">
    <source>
        <dbReference type="EMBL" id="BBX87956.1"/>
    </source>
</evidence>
<sequence length="59" mass="6427">MAGSGGYRRSESAGNRNTVGIPVCHGDSGKRDRAELKTLGVTRWVCNVTMHIQVLLRSQ</sequence>
<dbReference type="RefSeq" id="WP_138230380.1">
    <property type="nucleotide sequence ID" value="NZ_AP022577.1"/>
</dbReference>
<reference evidence="2 3" key="1">
    <citation type="journal article" date="2019" name="Emerg. Microbes Infect.">
        <title>Comprehensive subspecies identification of 175 nontuberculous mycobacteria species based on 7547 genomic profiles.</title>
        <authorList>
            <person name="Matsumoto Y."/>
            <person name="Kinjo T."/>
            <person name="Motooka D."/>
            <person name="Nabeya D."/>
            <person name="Jung N."/>
            <person name="Uechi K."/>
            <person name="Horii T."/>
            <person name="Iida T."/>
            <person name="Fujita J."/>
            <person name="Nakamura S."/>
        </authorList>
    </citation>
    <scope>NUCLEOTIDE SEQUENCE [LARGE SCALE GENOMIC DNA]</scope>
    <source>
        <strain evidence="2 3">JCM 15296</strain>
    </source>
</reference>
<organism evidence="2 3">
    <name type="scientific">Mycolicibacterium aubagnense</name>
    <dbReference type="NCBI Taxonomy" id="319707"/>
    <lineage>
        <taxon>Bacteria</taxon>
        <taxon>Bacillati</taxon>
        <taxon>Actinomycetota</taxon>
        <taxon>Actinomycetes</taxon>
        <taxon>Mycobacteriales</taxon>
        <taxon>Mycobacteriaceae</taxon>
        <taxon>Mycolicibacterium</taxon>
    </lineage>
</organism>
<dbReference type="EMBL" id="AP022577">
    <property type="protein sequence ID" value="BBX87956.1"/>
    <property type="molecule type" value="Genomic_DNA"/>
</dbReference>
<proteinExistence type="predicted"/>
<keyword evidence="3" id="KW-1185">Reference proteome</keyword>
<feature type="region of interest" description="Disordered" evidence="1">
    <location>
        <begin position="1"/>
        <end position="27"/>
    </location>
</feature>
<name>A0ABN5Z4M1_9MYCO</name>
<dbReference type="Proteomes" id="UP000465609">
    <property type="component" value="Chromosome"/>
</dbReference>
<accession>A0ABN5Z4M1</accession>
<evidence type="ECO:0008006" key="4">
    <source>
        <dbReference type="Google" id="ProtNLM"/>
    </source>
</evidence>
<gene>
    <name evidence="2" type="ORF">MAUB_58290</name>
</gene>